<reference evidence="2 3" key="1">
    <citation type="submission" date="2020-02" db="EMBL/GenBank/DDBJ databases">
        <authorList>
            <person name="Ma Q."/>
            <person name="Huang Y."/>
            <person name="Song X."/>
            <person name="Pei D."/>
        </authorList>
    </citation>
    <scope>NUCLEOTIDE SEQUENCE [LARGE SCALE GENOMIC DNA]</scope>
    <source>
        <strain evidence="2">Sxm20200214</strain>
        <tissue evidence="2">Leaf</tissue>
    </source>
</reference>
<feature type="region of interest" description="Disordered" evidence="1">
    <location>
        <begin position="31"/>
        <end position="70"/>
    </location>
</feature>
<gene>
    <name evidence="2" type="ORF">Bca52824_005128</name>
</gene>
<accession>A0A8X7WN80</accession>
<proteinExistence type="predicted"/>
<organism evidence="2 3">
    <name type="scientific">Brassica carinata</name>
    <name type="common">Ethiopian mustard</name>
    <name type="synonym">Abyssinian cabbage</name>
    <dbReference type="NCBI Taxonomy" id="52824"/>
    <lineage>
        <taxon>Eukaryota</taxon>
        <taxon>Viridiplantae</taxon>
        <taxon>Streptophyta</taxon>
        <taxon>Embryophyta</taxon>
        <taxon>Tracheophyta</taxon>
        <taxon>Spermatophyta</taxon>
        <taxon>Magnoliopsida</taxon>
        <taxon>eudicotyledons</taxon>
        <taxon>Gunneridae</taxon>
        <taxon>Pentapetalae</taxon>
        <taxon>rosids</taxon>
        <taxon>malvids</taxon>
        <taxon>Brassicales</taxon>
        <taxon>Brassicaceae</taxon>
        <taxon>Brassiceae</taxon>
        <taxon>Brassica</taxon>
    </lineage>
</organism>
<evidence type="ECO:0000313" key="3">
    <source>
        <dbReference type="Proteomes" id="UP000886595"/>
    </source>
</evidence>
<dbReference type="EMBL" id="JAAMPC010000001">
    <property type="protein sequence ID" value="KAG2333948.1"/>
    <property type="molecule type" value="Genomic_DNA"/>
</dbReference>
<name>A0A8X7WN80_BRACI</name>
<comment type="caution">
    <text evidence="2">The sequence shown here is derived from an EMBL/GenBank/DDBJ whole genome shotgun (WGS) entry which is preliminary data.</text>
</comment>
<dbReference type="AlphaFoldDB" id="A0A8X7WN80"/>
<evidence type="ECO:0000313" key="2">
    <source>
        <dbReference type="EMBL" id="KAG2333948.1"/>
    </source>
</evidence>
<dbReference type="Proteomes" id="UP000886595">
    <property type="component" value="Unassembled WGS sequence"/>
</dbReference>
<feature type="compositionally biased region" description="Basic and acidic residues" evidence="1">
    <location>
        <begin position="39"/>
        <end position="54"/>
    </location>
</feature>
<protein>
    <submittedName>
        <fullName evidence="2">Uncharacterized protein</fullName>
    </submittedName>
</protein>
<keyword evidence="3" id="KW-1185">Reference proteome</keyword>
<evidence type="ECO:0000256" key="1">
    <source>
        <dbReference type="SAM" id="MobiDB-lite"/>
    </source>
</evidence>
<sequence length="105" mass="12296">MREKVGVMKSLTTRMVKVGAMKQVGAMRSFKLKRISNHKARDTKGKKRLPDRGMEKRKHKVLHTRPQQAPFDEDMKTFVTQLFQQGFAAMEERLEKKMDEKFEGV</sequence>